<gene>
    <name evidence="6" type="ORF">ESY86_00570</name>
</gene>
<keyword evidence="1 4" id="KW-0349">Heme</keyword>
<dbReference type="EMBL" id="VORO01000001">
    <property type="protein sequence ID" value="TXD91120.1"/>
    <property type="molecule type" value="Genomic_DNA"/>
</dbReference>
<dbReference type="GO" id="GO:0046872">
    <property type="term" value="F:metal ion binding"/>
    <property type="evidence" value="ECO:0007669"/>
    <property type="project" value="UniProtKB-KW"/>
</dbReference>
<evidence type="ECO:0000256" key="2">
    <source>
        <dbReference type="ARBA" id="ARBA00022723"/>
    </source>
</evidence>
<organism evidence="6 7">
    <name type="scientific">Subsaximicrobium wynnwilliamsii</name>
    <dbReference type="NCBI Taxonomy" id="291179"/>
    <lineage>
        <taxon>Bacteria</taxon>
        <taxon>Pseudomonadati</taxon>
        <taxon>Bacteroidota</taxon>
        <taxon>Flavobacteriia</taxon>
        <taxon>Flavobacteriales</taxon>
        <taxon>Flavobacteriaceae</taxon>
        <taxon>Subsaximicrobium</taxon>
    </lineage>
</organism>
<evidence type="ECO:0000256" key="3">
    <source>
        <dbReference type="ARBA" id="ARBA00023004"/>
    </source>
</evidence>
<dbReference type="PROSITE" id="PS51257">
    <property type="entry name" value="PROKAR_LIPOPROTEIN"/>
    <property type="match status" value="1"/>
</dbReference>
<dbReference type="AlphaFoldDB" id="A0A5C6ZR97"/>
<dbReference type="GO" id="GO:0009055">
    <property type="term" value="F:electron transfer activity"/>
    <property type="evidence" value="ECO:0007669"/>
    <property type="project" value="InterPro"/>
</dbReference>
<feature type="domain" description="Cytochrome c" evidence="5">
    <location>
        <begin position="45"/>
        <end position="133"/>
    </location>
</feature>
<name>A0A5C6ZR97_9FLAO</name>
<keyword evidence="2 4" id="KW-0479">Metal-binding</keyword>
<protein>
    <submittedName>
        <fullName evidence="6">Cytochrome c</fullName>
    </submittedName>
</protein>
<dbReference type="RefSeq" id="WP_147084582.1">
    <property type="nucleotide sequence ID" value="NZ_VORM01000003.1"/>
</dbReference>
<dbReference type="SUPFAM" id="SSF46626">
    <property type="entry name" value="Cytochrome c"/>
    <property type="match status" value="1"/>
</dbReference>
<evidence type="ECO:0000256" key="1">
    <source>
        <dbReference type="ARBA" id="ARBA00022617"/>
    </source>
</evidence>
<comment type="caution">
    <text evidence="6">The sequence shown here is derived from an EMBL/GenBank/DDBJ whole genome shotgun (WGS) entry which is preliminary data.</text>
</comment>
<dbReference type="InterPro" id="IPR051459">
    <property type="entry name" value="Cytochrome_c-type_DH"/>
</dbReference>
<dbReference type="Gene3D" id="1.10.760.10">
    <property type="entry name" value="Cytochrome c-like domain"/>
    <property type="match status" value="1"/>
</dbReference>
<reference evidence="6 7" key="1">
    <citation type="submission" date="2019-08" db="EMBL/GenBank/DDBJ databases">
        <title>Genomes of Subsaximicrobium wynnwilliamsii strains.</title>
        <authorList>
            <person name="Bowman J.P."/>
        </authorList>
    </citation>
    <scope>NUCLEOTIDE SEQUENCE [LARGE SCALE GENOMIC DNA]</scope>
    <source>
        <strain evidence="6 7">2-80-2</strain>
    </source>
</reference>
<proteinExistence type="predicted"/>
<dbReference type="OrthoDB" id="9811395at2"/>
<accession>A0A5C6ZR97</accession>
<dbReference type="Proteomes" id="UP000321578">
    <property type="component" value="Unassembled WGS sequence"/>
</dbReference>
<dbReference type="PROSITE" id="PS51007">
    <property type="entry name" value="CYTC"/>
    <property type="match status" value="1"/>
</dbReference>
<evidence type="ECO:0000313" key="7">
    <source>
        <dbReference type="Proteomes" id="UP000321578"/>
    </source>
</evidence>
<keyword evidence="7" id="KW-1185">Reference proteome</keyword>
<dbReference type="InterPro" id="IPR036909">
    <property type="entry name" value="Cyt_c-like_dom_sf"/>
</dbReference>
<keyword evidence="3 4" id="KW-0408">Iron</keyword>
<dbReference type="Pfam" id="PF00034">
    <property type="entry name" value="Cytochrom_C"/>
    <property type="match status" value="1"/>
</dbReference>
<dbReference type="InterPro" id="IPR009056">
    <property type="entry name" value="Cyt_c-like_dom"/>
</dbReference>
<dbReference type="PANTHER" id="PTHR35008">
    <property type="entry name" value="BLL4482 PROTEIN-RELATED"/>
    <property type="match status" value="1"/>
</dbReference>
<evidence type="ECO:0000259" key="5">
    <source>
        <dbReference type="PROSITE" id="PS51007"/>
    </source>
</evidence>
<evidence type="ECO:0000313" key="6">
    <source>
        <dbReference type="EMBL" id="TXD91120.1"/>
    </source>
</evidence>
<dbReference type="GO" id="GO:0020037">
    <property type="term" value="F:heme binding"/>
    <property type="evidence" value="ECO:0007669"/>
    <property type="project" value="InterPro"/>
</dbReference>
<dbReference type="PANTHER" id="PTHR35008:SF8">
    <property type="entry name" value="ALCOHOL DEHYDROGENASE CYTOCHROME C SUBUNIT"/>
    <property type="match status" value="1"/>
</dbReference>
<sequence length="151" mass="16480">MKNSLIIILAVLMFCACNTTEKKQGLAVASSSELKPVKQDSELSESIARGESIYTDFCMSCHLPNGQGVANVYPPLANSDYLKNKQTESIKAIKYGLSGKIVVNGSPYNNVMSPMGLEDDETVDVMNYINNSWGNTFGTLITETQVSKIEQ</sequence>
<evidence type="ECO:0000256" key="4">
    <source>
        <dbReference type="PROSITE-ProRule" id="PRU00433"/>
    </source>
</evidence>